<feature type="domain" description="GmrSD restriction endonucleases N-terminal" evidence="1">
    <location>
        <begin position="9"/>
        <end position="247"/>
    </location>
</feature>
<dbReference type="InterPro" id="IPR004919">
    <property type="entry name" value="GmrSD_N"/>
</dbReference>
<evidence type="ECO:0000259" key="2">
    <source>
        <dbReference type="Pfam" id="PF07510"/>
    </source>
</evidence>
<dbReference type="AlphaFoldDB" id="A0A845QGA1"/>
<dbReference type="Proteomes" id="UP000470384">
    <property type="component" value="Unassembled WGS sequence"/>
</dbReference>
<organism evidence="3 4">
    <name type="scientific">Pyruvatibacter mobilis</name>
    <dbReference type="NCBI Taxonomy" id="1712261"/>
    <lineage>
        <taxon>Bacteria</taxon>
        <taxon>Pseudomonadati</taxon>
        <taxon>Pseudomonadota</taxon>
        <taxon>Alphaproteobacteria</taxon>
        <taxon>Hyphomicrobiales</taxon>
        <taxon>Parvibaculaceae</taxon>
        <taxon>Pyruvatibacter</taxon>
    </lineage>
</organism>
<reference evidence="3 4" key="1">
    <citation type="journal article" date="2016" name="Int. J. Syst. Evol. Microbiol.">
        <title>Pyruvatibacter mobilis gen. nov., sp. nov., a marine bacterium from the culture broth of Picochlorum sp. 122.</title>
        <authorList>
            <person name="Wang G."/>
            <person name="Tang M."/>
            <person name="Wu H."/>
            <person name="Dai S."/>
            <person name="Li T."/>
            <person name="Chen C."/>
            <person name="He H."/>
            <person name="Fan J."/>
            <person name="Xiang W."/>
            <person name="Li X."/>
        </authorList>
    </citation>
    <scope>NUCLEOTIDE SEQUENCE [LARGE SCALE GENOMIC DNA]</scope>
    <source>
        <strain evidence="3 4">GYP-11</strain>
    </source>
</reference>
<keyword evidence="4" id="KW-1185">Reference proteome</keyword>
<protein>
    <submittedName>
        <fullName evidence="3">DUF262 domain-containing protein</fullName>
    </submittedName>
</protein>
<dbReference type="InterPro" id="IPR011089">
    <property type="entry name" value="GmrSD_C"/>
</dbReference>
<evidence type="ECO:0000313" key="3">
    <source>
        <dbReference type="EMBL" id="NBG97068.1"/>
    </source>
</evidence>
<dbReference type="EMBL" id="WXYQ01000014">
    <property type="protein sequence ID" value="NBG97068.1"/>
    <property type="molecule type" value="Genomic_DNA"/>
</dbReference>
<dbReference type="OrthoDB" id="9798761at2"/>
<feature type="domain" description="GmrSD restriction endonucleases C-terminal" evidence="2">
    <location>
        <begin position="445"/>
        <end position="594"/>
    </location>
</feature>
<accession>A0A845QGA1</accession>
<dbReference type="PANTHER" id="PTHR35149">
    <property type="entry name" value="SLL5132 PROTEIN"/>
    <property type="match status" value="1"/>
</dbReference>
<proteinExistence type="predicted"/>
<dbReference type="RefSeq" id="WP_045694953.1">
    <property type="nucleotide sequence ID" value="NZ_BMHN01000001.1"/>
</dbReference>
<evidence type="ECO:0000313" key="4">
    <source>
        <dbReference type="Proteomes" id="UP000470384"/>
    </source>
</evidence>
<dbReference type="PANTHER" id="PTHR35149:SF2">
    <property type="entry name" value="DUF262 DOMAIN-CONTAINING PROTEIN"/>
    <property type="match status" value="1"/>
</dbReference>
<sequence>MQTGILSVQRLFDREVHYAVPLYQRPYVWNEEEQWRPLWDDLCPLADMVAQGKEGRAHFLGASVQEVIPVPAGTTEVRRVIDGQQRMTTLQILLKAFRDVAVALGHPNYGDAVLPLVRNRDPLIVDNAKKQKLWPTRADQSDYQQVMDAHSPSGLLLALGKPEQSYPLENHAIANAYLFFYREIVSWVEASEGNIEERLKGLYGAIRDRLRLVVIDLDDKDDAQAIFETLNARGAPLLSADLVKNSLLSDLSPSEAEDAYRMYWQSFDANGAFWRKLIGRGHAQRARIETFLQNALTLMTGEAVSAGHLYNAYRDFAATEEAGSAKDMLARFKRLGDIFYKLQQPQYDRRLSDFFYRLGVLDVVTAWPFILALYEKYEDRPATVKNVLIDLESYLVRRMVCRLSTRGYGSAFSKLAGIVKSADADIQAAIRAELLDGTAEVDRFPTDEEFERAWTSNPLYQNLTRPRIRMLLEAMEEAARTGFAETDRAPRNLTVEHVMPQGWRENWAVLSNVRADERDVRIHTIGNLTLLNGKFNTYQSNRPWDCVGEDLSAPQSVGKRENLKKHTTLALNRELCEEETWTETQISDRAKTLFDYAKSIWARPSA</sequence>
<dbReference type="Pfam" id="PF03235">
    <property type="entry name" value="GmrSD_N"/>
    <property type="match status" value="1"/>
</dbReference>
<dbReference type="Pfam" id="PF07510">
    <property type="entry name" value="GmrSD_C"/>
    <property type="match status" value="1"/>
</dbReference>
<comment type="caution">
    <text evidence="3">The sequence shown here is derived from an EMBL/GenBank/DDBJ whole genome shotgun (WGS) entry which is preliminary data.</text>
</comment>
<name>A0A845QGA1_9HYPH</name>
<evidence type="ECO:0000259" key="1">
    <source>
        <dbReference type="Pfam" id="PF03235"/>
    </source>
</evidence>
<gene>
    <name evidence="3" type="ORF">GTQ45_15120</name>
</gene>